<dbReference type="Proteomes" id="UP000030693">
    <property type="component" value="Unassembled WGS sequence"/>
</dbReference>
<dbReference type="NCBIfam" id="TIGR04336">
    <property type="entry name" value="AmmeMemoSam_B"/>
    <property type="match status" value="1"/>
</dbReference>
<protein>
    <recommendedName>
        <fullName evidence="5">AmmeMemoRadiSam system protein B</fullName>
    </recommendedName>
</protein>
<evidence type="ECO:0000256" key="1">
    <source>
        <dbReference type="ARBA" id="ARBA00006315"/>
    </source>
</evidence>
<dbReference type="STRING" id="691883.A0A058Z5A2"/>
<evidence type="ECO:0000313" key="4">
    <source>
        <dbReference type="Proteomes" id="UP000030693"/>
    </source>
</evidence>
<dbReference type="PANTHER" id="PTHR11060">
    <property type="entry name" value="PROTEIN MEMO1"/>
    <property type="match status" value="1"/>
</dbReference>
<keyword evidence="4" id="KW-1185">Reference proteome</keyword>
<dbReference type="OMA" id="FEYMEAI"/>
<organism evidence="3">
    <name type="scientific">Fonticula alba</name>
    <name type="common">Slime mold</name>
    <dbReference type="NCBI Taxonomy" id="691883"/>
    <lineage>
        <taxon>Eukaryota</taxon>
        <taxon>Rotosphaerida</taxon>
        <taxon>Fonticulaceae</taxon>
        <taxon>Fonticula</taxon>
    </lineage>
</organism>
<proteinExistence type="inferred from homology"/>
<evidence type="ECO:0008006" key="5">
    <source>
        <dbReference type="Google" id="ProtNLM"/>
    </source>
</evidence>
<comment type="similarity">
    <text evidence="1">Belongs to the MEMO1 family.</text>
</comment>
<gene>
    <name evidence="3" type="ORF">H696_03859</name>
</gene>
<dbReference type="eggNOG" id="KOG3086">
    <property type="taxonomic scope" value="Eukaryota"/>
</dbReference>
<dbReference type="EMBL" id="KB932206">
    <property type="protein sequence ID" value="KCV69430.1"/>
    <property type="molecule type" value="Genomic_DNA"/>
</dbReference>
<dbReference type="GeneID" id="20528584"/>
<feature type="region of interest" description="Disordered" evidence="2">
    <location>
        <begin position="343"/>
        <end position="364"/>
    </location>
</feature>
<dbReference type="PANTHER" id="PTHR11060:SF0">
    <property type="entry name" value="PROTEIN MEMO1"/>
    <property type="match status" value="1"/>
</dbReference>
<dbReference type="RefSeq" id="XP_009495995.1">
    <property type="nucleotide sequence ID" value="XM_009497720.1"/>
</dbReference>
<name>A0A058Z5A2_FONAL</name>
<feature type="compositionally biased region" description="Polar residues" evidence="2">
    <location>
        <begin position="355"/>
        <end position="364"/>
    </location>
</feature>
<evidence type="ECO:0000256" key="2">
    <source>
        <dbReference type="SAM" id="MobiDB-lite"/>
    </source>
</evidence>
<dbReference type="Pfam" id="PF01875">
    <property type="entry name" value="Memo"/>
    <property type="match status" value="1"/>
</dbReference>
<reference evidence="3" key="1">
    <citation type="submission" date="2013-04" db="EMBL/GenBank/DDBJ databases">
        <title>The Genome Sequence of Fonticula alba ATCC 38817.</title>
        <authorList>
            <consortium name="The Broad Institute Genomics Platform"/>
            <person name="Russ C."/>
            <person name="Cuomo C."/>
            <person name="Burger G."/>
            <person name="Gray M.W."/>
            <person name="Holland P.W.H."/>
            <person name="King N."/>
            <person name="Lang F.B.F."/>
            <person name="Roger A.J."/>
            <person name="Ruiz-Trillo I."/>
            <person name="Brown M."/>
            <person name="Walker B."/>
            <person name="Young S."/>
            <person name="Zeng Q."/>
            <person name="Gargeya S."/>
            <person name="Fitzgerald M."/>
            <person name="Haas B."/>
            <person name="Abouelleil A."/>
            <person name="Allen A.W."/>
            <person name="Alvarado L."/>
            <person name="Arachchi H.M."/>
            <person name="Berlin A.M."/>
            <person name="Chapman S.B."/>
            <person name="Gainer-Dewar J."/>
            <person name="Goldberg J."/>
            <person name="Griggs A."/>
            <person name="Gujja S."/>
            <person name="Hansen M."/>
            <person name="Howarth C."/>
            <person name="Imamovic A."/>
            <person name="Ireland A."/>
            <person name="Larimer J."/>
            <person name="McCowan C."/>
            <person name="Murphy C."/>
            <person name="Pearson M."/>
            <person name="Poon T.W."/>
            <person name="Priest M."/>
            <person name="Roberts A."/>
            <person name="Saif S."/>
            <person name="Shea T."/>
            <person name="Sisk P."/>
            <person name="Sykes S."/>
            <person name="Wortman J."/>
            <person name="Nusbaum C."/>
            <person name="Birren B."/>
        </authorList>
    </citation>
    <scope>NUCLEOTIDE SEQUENCE [LARGE SCALE GENOMIC DNA]</scope>
    <source>
        <strain evidence="3">ATCC 38817</strain>
    </source>
</reference>
<dbReference type="AlphaFoldDB" id="A0A058Z5A2"/>
<dbReference type="Gene3D" id="3.40.830.10">
    <property type="entry name" value="LigB-like"/>
    <property type="match status" value="1"/>
</dbReference>
<evidence type="ECO:0000313" key="3">
    <source>
        <dbReference type="EMBL" id="KCV69430.1"/>
    </source>
</evidence>
<sequence>MSPINVRPMPKSGTWYPADLASLTRLFAAAMASAEREIRAPRDPATAMPASHEPLLLDAPEAADPIPCPRCSLPSGSCPCFQAVLLPHAGLMHCLPTAAFALRRIDPSAVKRIVVLGPSHMAPFDGLGRSPFSHFATPFGAFPIDYSMIPEDLARRMENLRPGECAGEHSLELPMTMIGYMLRERMSPSSDLDGQPAADIPIVPLMVGSRMQPGDRPTVAALLRDPGTLCVVSSDFCHYGRSFRFTPFSGSRAKEPIWTQIKALDFEYMEAISQADTERLEQLMESRDNTVCGIQPIRLFLEAMGALRPEAGCHQHGPADTCSKNHFDRGTLQFHAYAQSSVLGRPSADPRQDHSVSYASASFQ</sequence>
<dbReference type="InterPro" id="IPR002737">
    <property type="entry name" value="MEMO1_fam"/>
</dbReference>
<dbReference type="CDD" id="cd07361">
    <property type="entry name" value="MEMO_like"/>
    <property type="match status" value="1"/>
</dbReference>
<dbReference type="OrthoDB" id="417112at2759"/>
<accession>A0A058Z5A2</accession>